<evidence type="ECO:0000256" key="8">
    <source>
        <dbReference type="ARBA" id="ARBA00022884"/>
    </source>
</evidence>
<evidence type="ECO:0000256" key="9">
    <source>
        <dbReference type="ARBA" id="ARBA00022917"/>
    </source>
</evidence>
<keyword evidence="3" id="KW-0963">Cytoplasm</keyword>
<dbReference type="SUPFAM" id="SSF55681">
    <property type="entry name" value="Class II aaRS and biotin synthetases"/>
    <property type="match status" value="1"/>
</dbReference>
<dbReference type="InterPro" id="IPR012675">
    <property type="entry name" value="Beta-grasp_dom_sf"/>
</dbReference>
<dbReference type="InterPro" id="IPR012676">
    <property type="entry name" value="TGS-like"/>
</dbReference>
<reference evidence="14" key="1">
    <citation type="submission" date="2019-03" db="EMBL/GenBank/DDBJ databases">
        <authorList>
            <person name="Zhang L."/>
            <person name="Li Y."/>
            <person name="Yuan Y."/>
        </authorList>
    </citation>
    <scope>NUCLEOTIDE SEQUENCE</scope>
    <source>
        <strain evidence="14">SCNJ1</strain>
        <plasmid evidence="14">pVir-SCNJ1</plasmid>
    </source>
</reference>
<dbReference type="InterPro" id="IPR006195">
    <property type="entry name" value="aa-tRNA-synth_II"/>
</dbReference>
<dbReference type="InterPro" id="IPR004154">
    <property type="entry name" value="Anticodon-bd"/>
</dbReference>
<dbReference type="Pfam" id="PF02824">
    <property type="entry name" value="TGS"/>
    <property type="match status" value="1"/>
</dbReference>
<dbReference type="InterPro" id="IPR002314">
    <property type="entry name" value="aa-tRNA-synt_IIb"/>
</dbReference>
<dbReference type="PROSITE" id="PS50862">
    <property type="entry name" value="AA_TRNA_LIGASE_II"/>
    <property type="match status" value="1"/>
</dbReference>
<evidence type="ECO:0000256" key="5">
    <source>
        <dbReference type="ARBA" id="ARBA00022598"/>
    </source>
</evidence>
<dbReference type="CDD" id="cd01667">
    <property type="entry name" value="TGS_ThrRS"/>
    <property type="match status" value="1"/>
</dbReference>
<dbReference type="PROSITE" id="PS51880">
    <property type="entry name" value="TGS"/>
    <property type="match status" value="1"/>
</dbReference>
<dbReference type="SUPFAM" id="SSF52954">
    <property type="entry name" value="Class II aaRS ABD-related"/>
    <property type="match status" value="1"/>
</dbReference>
<evidence type="ECO:0000256" key="4">
    <source>
        <dbReference type="ARBA" id="ARBA00022555"/>
    </source>
</evidence>
<dbReference type="InterPro" id="IPR047246">
    <property type="entry name" value="ThrRS_anticodon"/>
</dbReference>
<dbReference type="Gene3D" id="3.30.930.10">
    <property type="entry name" value="Bira Bifunctional Protein, Domain 2"/>
    <property type="match status" value="1"/>
</dbReference>
<dbReference type="InterPro" id="IPR002320">
    <property type="entry name" value="Thr-tRNA-ligase_IIa"/>
</dbReference>
<keyword evidence="6" id="KW-0547">Nucleotide-binding</keyword>
<keyword evidence="9" id="KW-0648">Protein biosynthesis</keyword>
<evidence type="ECO:0000256" key="11">
    <source>
        <dbReference type="ARBA" id="ARBA00049515"/>
    </source>
</evidence>
<dbReference type="Gene3D" id="3.10.20.30">
    <property type="match status" value="1"/>
</dbReference>
<evidence type="ECO:0000256" key="3">
    <source>
        <dbReference type="ARBA" id="ARBA00022490"/>
    </source>
</evidence>
<dbReference type="GO" id="GO:0006435">
    <property type="term" value="P:threonyl-tRNA aminoacylation"/>
    <property type="evidence" value="ECO:0007669"/>
    <property type="project" value="InterPro"/>
</dbReference>
<comment type="similarity">
    <text evidence="1">Belongs to the class-II aminoacyl-tRNA synthetase family.</text>
</comment>
<accession>A0A5Q2DTD8</accession>
<keyword evidence="10 14" id="KW-0030">Aminoacyl-tRNA synthetase</keyword>
<dbReference type="GO" id="GO:0005524">
    <property type="term" value="F:ATP binding"/>
    <property type="evidence" value="ECO:0007669"/>
    <property type="project" value="UniProtKB-KW"/>
</dbReference>
<dbReference type="InterPro" id="IPR004095">
    <property type="entry name" value="TGS"/>
</dbReference>
<dbReference type="PANTHER" id="PTHR11451">
    <property type="entry name" value="THREONINE-TRNA LIGASE"/>
    <property type="match status" value="1"/>
</dbReference>
<comment type="catalytic activity">
    <reaction evidence="11">
        <text>tRNA(Thr) + L-threonine + ATP = L-threonyl-tRNA(Thr) + AMP + diphosphate + H(+)</text>
        <dbReference type="Rhea" id="RHEA:24624"/>
        <dbReference type="Rhea" id="RHEA-COMP:9670"/>
        <dbReference type="Rhea" id="RHEA-COMP:9704"/>
        <dbReference type="ChEBI" id="CHEBI:15378"/>
        <dbReference type="ChEBI" id="CHEBI:30616"/>
        <dbReference type="ChEBI" id="CHEBI:33019"/>
        <dbReference type="ChEBI" id="CHEBI:57926"/>
        <dbReference type="ChEBI" id="CHEBI:78442"/>
        <dbReference type="ChEBI" id="CHEBI:78534"/>
        <dbReference type="ChEBI" id="CHEBI:456215"/>
        <dbReference type="EC" id="6.1.1.3"/>
    </reaction>
</comment>
<dbReference type="Gene3D" id="3.40.50.800">
    <property type="entry name" value="Anticodon-binding domain"/>
    <property type="match status" value="1"/>
</dbReference>
<evidence type="ECO:0000259" key="12">
    <source>
        <dbReference type="PROSITE" id="PS50862"/>
    </source>
</evidence>
<sequence>MTLLMQQGCVNLWVNATWLLLITELCRDTKMSEALITESEPLTFTLPDGSLKLVRKGTTLQNVAESIDSSVAKNAVYAEIDGQYIDLIEAVQKSGTLNIITLFDEEALDPCTLEQLEGECKSILHLVLDIYKQFGFEEVEIKLSTRPEKRMGSDTDWDRLENALSASLEAQGLQWSVNPGEGAFYGPKLEFVLRDAIGRDWQCGTLQVDMNLPDRFDIGYIAEDGSTKRPVMLHRALFGSLERFTGILLEHYAGKLPAWLSPVQAVVMTITDKQHRYAEQVLKALRRKGLRCETDLRNEKIGYKIREQTLARIPFLLIIGDAEENAARVTVRDRTGKCMGTLLLNEAADCIEMCCRPPEVRLD</sequence>
<dbReference type="PANTHER" id="PTHR11451:SF44">
    <property type="entry name" value="THREONINE--TRNA LIGASE, CHLOROPLASTIC_MITOCHONDRIAL 2"/>
    <property type="match status" value="1"/>
</dbReference>
<dbReference type="EMBL" id="MK715436">
    <property type="protein sequence ID" value="QGF03470.1"/>
    <property type="molecule type" value="Genomic_DNA"/>
</dbReference>
<dbReference type="GO" id="GO:0005829">
    <property type="term" value="C:cytosol"/>
    <property type="evidence" value="ECO:0007669"/>
    <property type="project" value="TreeGrafter"/>
</dbReference>
<geneLocation type="plasmid" evidence="14">
    <name>pVir-SCNJ1</name>
</geneLocation>
<protein>
    <recommendedName>
        <fullName evidence="2">threonine--tRNA ligase</fullName>
        <ecNumber evidence="2">6.1.1.3</ecNumber>
    </recommendedName>
</protein>
<evidence type="ECO:0000256" key="6">
    <source>
        <dbReference type="ARBA" id="ARBA00022741"/>
    </source>
</evidence>
<dbReference type="FunFam" id="3.40.50.800:FF:000001">
    <property type="entry name" value="Threonine--tRNA ligase"/>
    <property type="match status" value="1"/>
</dbReference>
<dbReference type="SUPFAM" id="SSF81271">
    <property type="entry name" value="TGS-like"/>
    <property type="match status" value="1"/>
</dbReference>
<dbReference type="InterPro" id="IPR036621">
    <property type="entry name" value="Anticodon-bd_dom_sf"/>
</dbReference>
<dbReference type="InterPro" id="IPR045864">
    <property type="entry name" value="aa-tRNA-synth_II/BPL/LPL"/>
</dbReference>
<keyword evidence="7" id="KW-0067">ATP-binding</keyword>
<keyword evidence="4" id="KW-0820">tRNA-binding</keyword>
<dbReference type="GO" id="GO:0004829">
    <property type="term" value="F:threonine-tRNA ligase activity"/>
    <property type="evidence" value="ECO:0007669"/>
    <property type="project" value="UniProtKB-EC"/>
</dbReference>
<feature type="domain" description="Aminoacyl-transfer RNA synthetases class-II family profile" evidence="12">
    <location>
        <begin position="104"/>
        <end position="257"/>
    </location>
</feature>
<dbReference type="PRINTS" id="PR01047">
    <property type="entry name" value="TRNASYNTHTHR"/>
</dbReference>
<dbReference type="Pfam" id="PF00587">
    <property type="entry name" value="tRNA-synt_2b"/>
    <property type="match status" value="1"/>
</dbReference>
<dbReference type="Pfam" id="PF03129">
    <property type="entry name" value="HGTP_anticodon"/>
    <property type="match status" value="1"/>
</dbReference>
<dbReference type="EC" id="6.1.1.3" evidence="2"/>
<proteinExistence type="inferred from homology"/>
<evidence type="ECO:0000256" key="2">
    <source>
        <dbReference type="ARBA" id="ARBA00013163"/>
    </source>
</evidence>
<evidence type="ECO:0000256" key="1">
    <source>
        <dbReference type="ARBA" id="ARBA00008226"/>
    </source>
</evidence>
<evidence type="ECO:0000256" key="10">
    <source>
        <dbReference type="ARBA" id="ARBA00023146"/>
    </source>
</evidence>
<organism evidence="14">
    <name type="scientific">Klebsiella pneumoniae subsp. pneumoniae</name>
    <dbReference type="NCBI Taxonomy" id="72407"/>
    <lineage>
        <taxon>Bacteria</taxon>
        <taxon>Pseudomonadati</taxon>
        <taxon>Pseudomonadota</taxon>
        <taxon>Gammaproteobacteria</taxon>
        <taxon>Enterobacterales</taxon>
        <taxon>Enterobacteriaceae</taxon>
        <taxon>Klebsiella/Raoultella group</taxon>
        <taxon>Klebsiella</taxon>
        <taxon>Klebsiella pneumoniae complex</taxon>
    </lineage>
</organism>
<dbReference type="GO" id="GO:0000049">
    <property type="term" value="F:tRNA binding"/>
    <property type="evidence" value="ECO:0007669"/>
    <property type="project" value="UniProtKB-KW"/>
</dbReference>
<evidence type="ECO:0000256" key="7">
    <source>
        <dbReference type="ARBA" id="ARBA00022840"/>
    </source>
</evidence>
<keyword evidence="5 14" id="KW-0436">Ligase</keyword>
<dbReference type="CDD" id="cd00860">
    <property type="entry name" value="ThrRS_anticodon"/>
    <property type="match status" value="1"/>
</dbReference>
<dbReference type="AlphaFoldDB" id="A0A5Q2DTD8"/>
<feature type="domain" description="TGS" evidence="13">
    <location>
        <begin position="39"/>
        <end position="101"/>
    </location>
</feature>
<evidence type="ECO:0000313" key="14">
    <source>
        <dbReference type="EMBL" id="QGF03470.1"/>
    </source>
</evidence>
<name>A0A5Q2DTD8_KLEPN</name>
<evidence type="ECO:0000259" key="13">
    <source>
        <dbReference type="PROSITE" id="PS51880"/>
    </source>
</evidence>
<keyword evidence="8" id="KW-0694">RNA-binding</keyword>
<keyword evidence="14" id="KW-0614">Plasmid</keyword>